<evidence type="ECO:0000259" key="2">
    <source>
        <dbReference type="Pfam" id="PF20239"/>
    </source>
</evidence>
<name>A0A4V3RY77_9PROT</name>
<evidence type="ECO:0000259" key="1">
    <source>
        <dbReference type="Pfam" id="PF04542"/>
    </source>
</evidence>
<dbReference type="InterPro" id="IPR007627">
    <property type="entry name" value="RNA_pol_sigma70_r2"/>
</dbReference>
<dbReference type="InterPro" id="IPR013325">
    <property type="entry name" value="RNA_pol_sigma_r2"/>
</dbReference>
<reference evidence="3 4" key="1">
    <citation type="journal article" date="2017" name="Int. J. Syst. Evol. Microbiol.">
        <title>Marinicauda algicola sp. nov., isolated from a marine red alga Rhodosorus marinus.</title>
        <authorList>
            <person name="Jeong S.E."/>
            <person name="Jeon S.H."/>
            <person name="Chun B.H."/>
            <person name="Kim D.W."/>
            <person name="Jeon C.O."/>
        </authorList>
    </citation>
    <scope>NUCLEOTIDE SEQUENCE [LARGE SCALE GENOMIC DNA]</scope>
    <source>
        <strain evidence="3 4">JCM 31718</strain>
    </source>
</reference>
<organism evidence="3 4">
    <name type="scientific">Marinicauda algicola</name>
    <dbReference type="NCBI Taxonomy" id="2029849"/>
    <lineage>
        <taxon>Bacteria</taxon>
        <taxon>Pseudomonadati</taxon>
        <taxon>Pseudomonadota</taxon>
        <taxon>Alphaproteobacteria</taxon>
        <taxon>Maricaulales</taxon>
        <taxon>Maricaulaceae</taxon>
        <taxon>Marinicauda</taxon>
    </lineage>
</organism>
<dbReference type="PANTHER" id="PTHR47756:SF2">
    <property type="entry name" value="BLL6612 PROTEIN"/>
    <property type="match status" value="1"/>
</dbReference>
<keyword evidence="4" id="KW-1185">Reference proteome</keyword>
<sequence length="411" mass="43552">MADELATSCEARAAAELAARTAYGRLLASLARRTRDIAAAEDALADAFARALERWPDDGVPDRPEAWLLTAARRRLIDAGRREKTRDAATGELVSLLDPARPDRPLPDDRLRLMFVCAHPAIDPAIRTPLMLQTVLGLDAARIAQAFLVSPAAMGQRLSRAKRKIKDAGIAFDMPEPEEAADRLAAVLDAVYAAYTDGWADYGAGPEGLAGEALFLAGLVAEFLQGEAEAHGLLALLRYCQSRHRARRGLDGGFVPLAEQDTALWDHRLIAQAEAGLRRALALGPPGRFSLEAAIQSVHAARAVTGRTDWTALARLYDGLIAQGAGLGAHIARACVQGEIAGPAAALAGLDALETSAGKALAGHQPFHAARAHWLAQAGQPGPAREAYGRALALTADPAVRDWLQARCAAL</sequence>
<dbReference type="AlphaFoldDB" id="A0A4V3RY77"/>
<dbReference type="InterPro" id="IPR013324">
    <property type="entry name" value="RNA_pol_sigma_r3/r4-like"/>
</dbReference>
<feature type="domain" description="DUF6596" evidence="2">
    <location>
        <begin position="183"/>
        <end position="280"/>
    </location>
</feature>
<dbReference type="Proteomes" id="UP000308054">
    <property type="component" value="Unassembled WGS sequence"/>
</dbReference>
<dbReference type="OrthoDB" id="9780299at2"/>
<feature type="domain" description="RNA polymerase sigma-70 region 2" evidence="1">
    <location>
        <begin position="22"/>
        <end position="84"/>
    </location>
</feature>
<proteinExistence type="predicted"/>
<dbReference type="Pfam" id="PF20239">
    <property type="entry name" value="DUF6596"/>
    <property type="match status" value="1"/>
</dbReference>
<accession>A0A4V3RY77</accession>
<dbReference type="InterPro" id="IPR046531">
    <property type="entry name" value="DUF6596"/>
</dbReference>
<gene>
    <name evidence="3" type="ORF">E5163_08530</name>
</gene>
<dbReference type="GO" id="GO:0006352">
    <property type="term" value="P:DNA-templated transcription initiation"/>
    <property type="evidence" value="ECO:0007669"/>
    <property type="project" value="InterPro"/>
</dbReference>
<dbReference type="Pfam" id="PF04542">
    <property type="entry name" value="Sigma70_r2"/>
    <property type="match status" value="1"/>
</dbReference>
<comment type="caution">
    <text evidence="3">The sequence shown here is derived from an EMBL/GenBank/DDBJ whole genome shotgun (WGS) entry which is preliminary data.</text>
</comment>
<dbReference type="Gene3D" id="1.10.1740.10">
    <property type="match status" value="1"/>
</dbReference>
<protein>
    <submittedName>
        <fullName evidence="3">RNA polymerase subunit sigma-70</fullName>
    </submittedName>
</protein>
<dbReference type="EMBL" id="SRXW01000002">
    <property type="protein sequence ID" value="TGY89159.1"/>
    <property type="molecule type" value="Genomic_DNA"/>
</dbReference>
<dbReference type="GO" id="GO:0003700">
    <property type="term" value="F:DNA-binding transcription factor activity"/>
    <property type="evidence" value="ECO:0007669"/>
    <property type="project" value="InterPro"/>
</dbReference>
<evidence type="ECO:0000313" key="4">
    <source>
        <dbReference type="Proteomes" id="UP000308054"/>
    </source>
</evidence>
<evidence type="ECO:0000313" key="3">
    <source>
        <dbReference type="EMBL" id="TGY89159.1"/>
    </source>
</evidence>
<dbReference type="RefSeq" id="WP_135995698.1">
    <property type="nucleotide sequence ID" value="NZ_CP071057.1"/>
</dbReference>
<dbReference type="PANTHER" id="PTHR47756">
    <property type="entry name" value="BLL6612 PROTEIN-RELATED"/>
    <property type="match status" value="1"/>
</dbReference>
<dbReference type="SUPFAM" id="SSF88946">
    <property type="entry name" value="Sigma2 domain of RNA polymerase sigma factors"/>
    <property type="match status" value="1"/>
</dbReference>
<dbReference type="SUPFAM" id="SSF88659">
    <property type="entry name" value="Sigma3 and sigma4 domains of RNA polymerase sigma factors"/>
    <property type="match status" value="1"/>
</dbReference>